<evidence type="ECO:0000313" key="2">
    <source>
        <dbReference type="EMBL" id="GGJ64464.1"/>
    </source>
</evidence>
<feature type="domain" description="Reverse transcriptase" evidence="1">
    <location>
        <begin position="51"/>
        <end position="273"/>
    </location>
</feature>
<keyword evidence="2" id="KW-0808">Transferase</keyword>
<dbReference type="EMBL" id="BMPN01000004">
    <property type="protein sequence ID" value="GGJ64464.1"/>
    <property type="molecule type" value="Genomic_DNA"/>
</dbReference>
<keyword evidence="2" id="KW-0695">RNA-directed DNA polymerase</keyword>
<evidence type="ECO:0000313" key="3">
    <source>
        <dbReference type="Proteomes" id="UP000634435"/>
    </source>
</evidence>
<keyword evidence="3" id="KW-1185">Reference proteome</keyword>
<dbReference type="Proteomes" id="UP000634435">
    <property type="component" value="Unassembled WGS sequence"/>
</dbReference>
<evidence type="ECO:0000259" key="1">
    <source>
        <dbReference type="PROSITE" id="PS50878"/>
    </source>
</evidence>
<comment type="caution">
    <text evidence="2">The sequence shown here is derived from an EMBL/GenBank/DDBJ whole genome shotgun (WGS) entry which is preliminary data.</text>
</comment>
<dbReference type="InterPro" id="IPR043502">
    <property type="entry name" value="DNA/RNA_pol_sf"/>
</dbReference>
<dbReference type="SUPFAM" id="SSF56672">
    <property type="entry name" value="DNA/RNA polymerases"/>
    <property type="match status" value="1"/>
</dbReference>
<dbReference type="GO" id="GO:0003964">
    <property type="term" value="F:RNA-directed DNA polymerase activity"/>
    <property type="evidence" value="ECO:0007669"/>
    <property type="project" value="UniProtKB-KW"/>
</dbReference>
<gene>
    <name evidence="2" type="ORF">GCM10007111_27890</name>
</gene>
<sequence length="456" mass="53811">MSASTEFKKYYSITQLENVFKVFIKSNTAIGIDKMTYNSFVDNQTELFSLINKKVLNGTYKFTPYKEKLILKSRNSYPRLISIPTLRDKLVLKSLHLILTKTFADVTQPLPQKCIQQIKTSIHNYNMFIKLDISNFYGNIKHGILLEILKKKIRKKEILSLINRAITTPTVSNGESRDQEIITHGVPQGLSISNILANIYLYELDLKFGSRNDLIYIRYVDDILILCSDSNLHSIYKEIKYQLEGIYNLTLNSDKEKKGDIKVDGFNFLGYAVKDFDKEFPKLTVRDTNKKRFENSLVKIFAKCKHSDKMSPEQFLFSLNNKITGSISRKVNGNEEREYRYGWLFYFSQMEDTGFLYHLDWLIEELLEKFNFNRIDRRGVKSFVKAFYEIKYNFKDSEYLHRPDDLTFEERKRLLINTFKIPIRHLNNNTTVEKLYKKLVYKPILEYERDIHSIIS</sequence>
<dbReference type="RefSeq" id="WP_188943504.1">
    <property type="nucleotide sequence ID" value="NZ_BMPN01000004.1"/>
</dbReference>
<dbReference type="CDD" id="cd01651">
    <property type="entry name" value="RT_G2_intron"/>
    <property type="match status" value="1"/>
</dbReference>
<name>A0ABQ2DMM2_9BACI</name>
<dbReference type="PROSITE" id="PS50878">
    <property type="entry name" value="RT_POL"/>
    <property type="match status" value="1"/>
</dbReference>
<dbReference type="PANTHER" id="PTHR34047">
    <property type="entry name" value="NUCLEAR INTRON MATURASE 1, MITOCHONDRIAL-RELATED"/>
    <property type="match status" value="1"/>
</dbReference>
<dbReference type="Pfam" id="PF00078">
    <property type="entry name" value="RVT_1"/>
    <property type="match status" value="1"/>
</dbReference>
<proteinExistence type="predicted"/>
<organism evidence="2 3">
    <name type="scientific">Virgibacillus kapii</name>
    <dbReference type="NCBI Taxonomy" id="1638645"/>
    <lineage>
        <taxon>Bacteria</taxon>
        <taxon>Bacillati</taxon>
        <taxon>Bacillota</taxon>
        <taxon>Bacilli</taxon>
        <taxon>Bacillales</taxon>
        <taxon>Bacillaceae</taxon>
        <taxon>Virgibacillus</taxon>
    </lineage>
</organism>
<accession>A0ABQ2DMM2</accession>
<dbReference type="InterPro" id="IPR000477">
    <property type="entry name" value="RT_dom"/>
</dbReference>
<keyword evidence="2" id="KW-0548">Nucleotidyltransferase</keyword>
<dbReference type="InterPro" id="IPR051083">
    <property type="entry name" value="GrpII_Intron_Splice-Mob/Def"/>
</dbReference>
<reference evidence="3" key="1">
    <citation type="journal article" date="2019" name="Int. J. Syst. Evol. Microbiol.">
        <title>The Global Catalogue of Microorganisms (GCM) 10K type strain sequencing project: providing services to taxonomists for standard genome sequencing and annotation.</title>
        <authorList>
            <consortium name="The Broad Institute Genomics Platform"/>
            <consortium name="The Broad Institute Genome Sequencing Center for Infectious Disease"/>
            <person name="Wu L."/>
            <person name="Ma J."/>
        </authorList>
    </citation>
    <scope>NUCLEOTIDE SEQUENCE [LARGE SCALE GENOMIC DNA]</scope>
    <source>
        <strain evidence="3">JCM 30071</strain>
    </source>
</reference>
<dbReference type="PANTHER" id="PTHR34047:SF8">
    <property type="entry name" value="PROTEIN YKFC"/>
    <property type="match status" value="1"/>
</dbReference>
<protein>
    <submittedName>
        <fullName evidence="2">Reverse transcriptase</fullName>
    </submittedName>
</protein>